<keyword evidence="1" id="KW-0808">Transferase</keyword>
<dbReference type="SUPFAM" id="SSF53062">
    <property type="entry name" value="PTS system fructose IIA component-like"/>
    <property type="match status" value="1"/>
</dbReference>
<dbReference type="Gene3D" id="3.40.50.510">
    <property type="entry name" value="Phosphotransferase system, mannose-type IIA component"/>
    <property type="match status" value="1"/>
</dbReference>
<dbReference type="OrthoDB" id="2291049at2"/>
<dbReference type="EMBL" id="NGJU01000028">
    <property type="protein sequence ID" value="RST91566.1"/>
    <property type="molecule type" value="Genomic_DNA"/>
</dbReference>
<dbReference type="GO" id="GO:0009401">
    <property type="term" value="P:phosphoenolpyruvate-dependent sugar phosphotransferase system"/>
    <property type="evidence" value="ECO:0007669"/>
    <property type="project" value="InterPro"/>
</dbReference>
<evidence type="ECO:0000313" key="3">
    <source>
        <dbReference type="EMBL" id="RST91566.1"/>
    </source>
</evidence>
<evidence type="ECO:0000313" key="4">
    <source>
        <dbReference type="Proteomes" id="UP000287239"/>
    </source>
</evidence>
<feature type="domain" description="PTS EIIA type-4" evidence="2">
    <location>
        <begin position="1"/>
        <end position="128"/>
    </location>
</feature>
<dbReference type="InterPro" id="IPR051471">
    <property type="entry name" value="Bacterial_PTS_sugar_comp"/>
</dbReference>
<proteinExistence type="predicted"/>
<dbReference type="InterPro" id="IPR004701">
    <property type="entry name" value="PTS_EIIA_man-typ"/>
</dbReference>
<evidence type="ECO:0000256" key="1">
    <source>
        <dbReference type="ARBA" id="ARBA00022679"/>
    </source>
</evidence>
<keyword evidence="4" id="KW-1185">Reference proteome</keyword>
<dbReference type="AlphaFoldDB" id="A0A429ZCX6"/>
<dbReference type="PANTHER" id="PTHR33799:SF1">
    <property type="entry name" value="PTS SYSTEM MANNOSE-SPECIFIC EIIAB COMPONENT-RELATED"/>
    <property type="match status" value="1"/>
</dbReference>
<accession>A0A429ZCX6</accession>
<dbReference type="PANTHER" id="PTHR33799">
    <property type="entry name" value="PTS PERMEASE-RELATED-RELATED"/>
    <property type="match status" value="1"/>
</dbReference>
<dbReference type="RefSeq" id="WP_126782211.1">
    <property type="nucleotide sequence ID" value="NZ_CP177121.1"/>
</dbReference>
<comment type="caution">
    <text evidence="3">The sequence shown here is derived from an EMBL/GenBank/DDBJ whole genome shotgun (WGS) entry which is preliminary data.</text>
</comment>
<name>A0A429ZCX6_9ENTE</name>
<dbReference type="Pfam" id="PF03610">
    <property type="entry name" value="EIIA-man"/>
    <property type="match status" value="1"/>
</dbReference>
<evidence type="ECO:0000259" key="2">
    <source>
        <dbReference type="PROSITE" id="PS51096"/>
    </source>
</evidence>
<gene>
    <name evidence="3" type="ORF">CBF35_13955</name>
</gene>
<dbReference type="PROSITE" id="PS51096">
    <property type="entry name" value="PTS_EIIA_TYPE_4"/>
    <property type="match status" value="1"/>
</dbReference>
<dbReference type="InterPro" id="IPR036662">
    <property type="entry name" value="PTS_EIIA_man-typ_sf"/>
</dbReference>
<sequence>MFNICVVGHGNYPDGMVSALKLLAGTDENIMKFNLNQELTHAQYEEQLSHYLTENDNVIVFADMTGGAPHQIASRLILEKGKGTQYIISSAPLNLMLDILMKVKMELLSVATISEDLQHSLTEAKEMMLLLPEGPVIEQADDGFCEEEGI</sequence>
<dbReference type="Proteomes" id="UP000287239">
    <property type="component" value="Unassembled WGS sequence"/>
</dbReference>
<dbReference type="GO" id="GO:0016740">
    <property type="term" value="F:transferase activity"/>
    <property type="evidence" value="ECO:0007669"/>
    <property type="project" value="UniProtKB-KW"/>
</dbReference>
<organism evidence="3 4">
    <name type="scientific">Vagococcus salmoninarum</name>
    <dbReference type="NCBI Taxonomy" id="2739"/>
    <lineage>
        <taxon>Bacteria</taxon>
        <taxon>Bacillati</taxon>
        <taxon>Bacillota</taxon>
        <taxon>Bacilli</taxon>
        <taxon>Lactobacillales</taxon>
        <taxon>Enterococcaceae</taxon>
        <taxon>Vagococcus</taxon>
    </lineage>
</organism>
<reference evidence="3 4" key="1">
    <citation type="submission" date="2017-05" db="EMBL/GenBank/DDBJ databases">
        <title>Vagococcus spp. assemblies.</title>
        <authorList>
            <person name="Gulvik C.A."/>
        </authorList>
    </citation>
    <scope>NUCLEOTIDE SEQUENCE [LARGE SCALE GENOMIC DNA]</scope>
    <source>
        <strain evidence="3 4">NCFB 2777</strain>
    </source>
</reference>
<dbReference type="GO" id="GO:0016020">
    <property type="term" value="C:membrane"/>
    <property type="evidence" value="ECO:0007669"/>
    <property type="project" value="InterPro"/>
</dbReference>
<protein>
    <recommendedName>
        <fullName evidence="2">PTS EIIA type-4 domain-containing protein</fullName>
    </recommendedName>
</protein>
<dbReference type="GeneID" id="98569449"/>